<dbReference type="STRING" id="760192.Halhy_2436"/>
<reference evidence="2 3" key="1">
    <citation type="journal article" date="2011" name="Stand. Genomic Sci.">
        <title>Complete genome sequence of Haliscomenobacter hydrossis type strain (O).</title>
        <authorList>
            <consortium name="US DOE Joint Genome Institute (JGI-PGF)"/>
            <person name="Daligault H."/>
            <person name="Lapidus A."/>
            <person name="Zeytun A."/>
            <person name="Nolan M."/>
            <person name="Lucas S."/>
            <person name="Del Rio T.G."/>
            <person name="Tice H."/>
            <person name="Cheng J.F."/>
            <person name="Tapia R."/>
            <person name="Han C."/>
            <person name="Goodwin L."/>
            <person name="Pitluck S."/>
            <person name="Liolios K."/>
            <person name="Pagani I."/>
            <person name="Ivanova N."/>
            <person name="Huntemann M."/>
            <person name="Mavromatis K."/>
            <person name="Mikhailova N."/>
            <person name="Pati A."/>
            <person name="Chen A."/>
            <person name="Palaniappan K."/>
            <person name="Land M."/>
            <person name="Hauser L."/>
            <person name="Brambilla E.M."/>
            <person name="Rohde M."/>
            <person name="Verbarg S."/>
            <person name="Goker M."/>
            <person name="Bristow J."/>
            <person name="Eisen J.A."/>
            <person name="Markowitz V."/>
            <person name="Hugenholtz P."/>
            <person name="Kyrpides N.C."/>
            <person name="Klenk H.P."/>
            <person name="Woyke T."/>
        </authorList>
    </citation>
    <scope>NUCLEOTIDE SEQUENCE [LARGE SCALE GENOMIC DNA]</scope>
    <source>
        <strain evidence="3">ATCC 27775 / DSM 1100 / LMG 10767 / O</strain>
    </source>
</reference>
<evidence type="ECO:0008006" key="4">
    <source>
        <dbReference type="Google" id="ProtNLM"/>
    </source>
</evidence>
<protein>
    <recommendedName>
        <fullName evidence="4">Cytochrome c domain-containing protein</fullName>
    </recommendedName>
</protein>
<dbReference type="PANTHER" id="PTHR35889">
    <property type="entry name" value="CYCLOINULO-OLIGOSACCHARIDE FRUCTANOTRANSFERASE-RELATED"/>
    <property type="match status" value="1"/>
</dbReference>
<evidence type="ECO:0000313" key="2">
    <source>
        <dbReference type="EMBL" id="AEE50310.1"/>
    </source>
</evidence>
<organism evidence="2 3">
    <name type="scientific">Haliscomenobacter hydrossis (strain ATCC 27775 / DSM 1100 / LMG 10767 / O)</name>
    <dbReference type="NCBI Taxonomy" id="760192"/>
    <lineage>
        <taxon>Bacteria</taxon>
        <taxon>Pseudomonadati</taxon>
        <taxon>Bacteroidota</taxon>
        <taxon>Saprospiria</taxon>
        <taxon>Saprospirales</taxon>
        <taxon>Haliscomenobacteraceae</taxon>
        <taxon>Haliscomenobacter</taxon>
    </lineage>
</organism>
<keyword evidence="3" id="KW-1185">Reference proteome</keyword>
<name>F4KWG0_HALH1</name>
<accession>F4KWG0</accession>
<sequence length="222" mass="23846">MAKNKILSYLVYLSTSALLLFSACTQEQVVNVNPVCFEKDVLPIFISNCTQSGCHNSIDREEGIELTSYASIVSNGIAPGDYAASKLYQVLISVGEELMPKKPYNKLSAEQITTIALWIDQGAKNTTCASTGNCDVSKVTYAKTVKPIMDRSCNGCHAGSAPSGNINLSNYTGVKKYALDGSLFGSINHDAGFVRMPDGASKLPSCEISSIKEWIRLGALNN</sequence>
<dbReference type="RefSeq" id="WP_013764859.1">
    <property type="nucleotide sequence ID" value="NC_015510.1"/>
</dbReference>
<reference key="2">
    <citation type="submission" date="2011-04" db="EMBL/GenBank/DDBJ databases">
        <title>Complete sequence of chromosome of Haliscomenobacter hydrossis DSM 1100.</title>
        <authorList>
            <consortium name="US DOE Joint Genome Institute (JGI-PGF)"/>
            <person name="Lucas S."/>
            <person name="Han J."/>
            <person name="Lapidus A."/>
            <person name="Bruce D."/>
            <person name="Goodwin L."/>
            <person name="Pitluck S."/>
            <person name="Peters L."/>
            <person name="Kyrpides N."/>
            <person name="Mavromatis K."/>
            <person name="Ivanova N."/>
            <person name="Ovchinnikova G."/>
            <person name="Pagani I."/>
            <person name="Daligault H."/>
            <person name="Detter J.C."/>
            <person name="Han C."/>
            <person name="Land M."/>
            <person name="Hauser L."/>
            <person name="Markowitz V."/>
            <person name="Cheng J.-F."/>
            <person name="Hugenholtz P."/>
            <person name="Woyke T."/>
            <person name="Wu D."/>
            <person name="Verbarg S."/>
            <person name="Frueling A."/>
            <person name="Brambilla E."/>
            <person name="Klenk H.-P."/>
            <person name="Eisen J.A."/>
        </authorList>
    </citation>
    <scope>NUCLEOTIDE SEQUENCE</scope>
    <source>
        <strain>DSM 1100</strain>
    </source>
</reference>
<feature type="signal peptide" evidence="1">
    <location>
        <begin position="1"/>
        <end position="25"/>
    </location>
</feature>
<dbReference type="EMBL" id="CP002691">
    <property type="protein sequence ID" value="AEE50310.1"/>
    <property type="molecule type" value="Genomic_DNA"/>
</dbReference>
<keyword evidence="1" id="KW-0732">Signal</keyword>
<feature type="chain" id="PRO_5003310333" description="Cytochrome c domain-containing protein" evidence="1">
    <location>
        <begin position="26"/>
        <end position="222"/>
    </location>
</feature>
<proteinExistence type="predicted"/>
<dbReference type="PROSITE" id="PS51257">
    <property type="entry name" value="PROKAR_LIPOPROTEIN"/>
    <property type="match status" value="1"/>
</dbReference>
<dbReference type="KEGG" id="hhy:Halhy_2436"/>
<dbReference type="Proteomes" id="UP000008461">
    <property type="component" value="Chromosome"/>
</dbReference>
<dbReference type="OrthoDB" id="1524066at2"/>
<dbReference type="eggNOG" id="COG2010">
    <property type="taxonomic scope" value="Bacteria"/>
</dbReference>
<gene>
    <name evidence="2" type="ordered locus">Halhy_2436</name>
</gene>
<evidence type="ECO:0000256" key="1">
    <source>
        <dbReference type="SAM" id="SignalP"/>
    </source>
</evidence>
<dbReference type="PANTHER" id="PTHR35889:SF3">
    <property type="entry name" value="F-BOX DOMAIN-CONTAINING PROTEIN"/>
    <property type="match status" value="1"/>
</dbReference>
<evidence type="ECO:0000313" key="3">
    <source>
        <dbReference type="Proteomes" id="UP000008461"/>
    </source>
</evidence>
<dbReference type="AlphaFoldDB" id="F4KWG0"/>
<dbReference type="HOGENOM" id="CLU_097873_0_0_10"/>